<evidence type="ECO:0000313" key="2">
    <source>
        <dbReference type="EMBL" id="MFD2788645.1"/>
    </source>
</evidence>
<reference evidence="3" key="1">
    <citation type="journal article" date="2019" name="Int. J. Syst. Evol. Microbiol.">
        <title>The Global Catalogue of Microorganisms (GCM) 10K type strain sequencing project: providing services to taxonomists for standard genome sequencing and annotation.</title>
        <authorList>
            <consortium name="The Broad Institute Genomics Platform"/>
            <consortium name="The Broad Institute Genome Sequencing Center for Infectious Disease"/>
            <person name="Wu L."/>
            <person name="Ma J."/>
        </authorList>
    </citation>
    <scope>NUCLEOTIDE SEQUENCE [LARGE SCALE GENOMIC DNA]</scope>
    <source>
        <strain evidence="3">KCTC 52924</strain>
    </source>
</reference>
<feature type="signal peptide" evidence="1">
    <location>
        <begin position="1"/>
        <end position="20"/>
    </location>
</feature>
<evidence type="ECO:0000256" key="1">
    <source>
        <dbReference type="SAM" id="SignalP"/>
    </source>
</evidence>
<name>A0ABW5VEH3_9FLAO</name>
<feature type="chain" id="PRO_5046676614" evidence="1">
    <location>
        <begin position="21"/>
        <end position="173"/>
    </location>
</feature>
<evidence type="ECO:0000313" key="3">
    <source>
        <dbReference type="Proteomes" id="UP001597532"/>
    </source>
</evidence>
<dbReference type="EMBL" id="JBHUOK010000004">
    <property type="protein sequence ID" value="MFD2788645.1"/>
    <property type="molecule type" value="Genomic_DNA"/>
</dbReference>
<dbReference type="InterPro" id="IPR036709">
    <property type="entry name" value="Autotransporte_beta_dom_sf"/>
</dbReference>
<dbReference type="Proteomes" id="UP001597532">
    <property type="component" value="Unassembled WGS sequence"/>
</dbReference>
<proteinExistence type="predicted"/>
<comment type="caution">
    <text evidence="2">The sequence shown here is derived from an EMBL/GenBank/DDBJ whole genome shotgun (WGS) entry which is preliminary data.</text>
</comment>
<organism evidence="2 3">
    <name type="scientific">Arenibacter antarcticus</name>
    <dbReference type="NCBI Taxonomy" id="2040469"/>
    <lineage>
        <taxon>Bacteria</taxon>
        <taxon>Pseudomonadati</taxon>
        <taxon>Bacteroidota</taxon>
        <taxon>Flavobacteriia</taxon>
        <taxon>Flavobacteriales</taxon>
        <taxon>Flavobacteriaceae</taxon>
        <taxon>Arenibacter</taxon>
    </lineage>
</organism>
<dbReference type="RefSeq" id="WP_251806949.1">
    <property type="nucleotide sequence ID" value="NZ_CP166679.1"/>
</dbReference>
<dbReference type="SUPFAM" id="SSF103515">
    <property type="entry name" value="Autotransporter"/>
    <property type="match status" value="1"/>
</dbReference>
<gene>
    <name evidence="2" type="ORF">ACFS1K_02605</name>
</gene>
<accession>A0ABW5VEH3</accession>
<protein>
    <submittedName>
        <fullName evidence="2">Porin family protein</fullName>
    </submittedName>
</protein>
<keyword evidence="3" id="KW-1185">Reference proteome</keyword>
<sequence>MKKQILFTTFSLFFAFVAFAQDGFHKIGVGAEVGLPMGDFGDAYNMGFGATGKIYYGLNENANITGTLGYLRFGIDGDSNISGHMGMIPIMFGYHHDFDGFYVEPQVGVVALNSKVDMSNTGFGSFGGSYSSTEVSLSLGGGYTMGDWDFGLRYQIVNNANFLGVRVAYNFSI</sequence>
<keyword evidence="1" id="KW-0732">Signal</keyword>